<feature type="region of interest" description="Disordered" evidence="1">
    <location>
        <begin position="101"/>
        <end position="120"/>
    </location>
</feature>
<evidence type="ECO:0000313" key="4">
    <source>
        <dbReference type="Proteomes" id="UP001162483"/>
    </source>
</evidence>
<keyword evidence="2" id="KW-0472">Membrane</keyword>
<reference evidence="3" key="1">
    <citation type="submission" date="2023-05" db="EMBL/GenBank/DDBJ databases">
        <authorList>
            <person name="Stuckert A."/>
        </authorList>
    </citation>
    <scope>NUCLEOTIDE SEQUENCE</scope>
</reference>
<name>A0ABN9BI48_9NEOB</name>
<evidence type="ECO:0000313" key="3">
    <source>
        <dbReference type="EMBL" id="CAI9547319.1"/>
    </source>
</evidence>
<protein>
    <submittedName>
        <fullName evidence="3">Uncharacterized protein</fullName>
    </submittedName>
</protein>
<keyword evidence="4" id="KW-1185">Reference proteome</keyword>
<sequence>MPASGSCVPVPVTSGRTGAGGGGKFENFKKNVIFFKTIFHSKTLLFQPISHTFCPYALSCALPAFLVFFLPGNWETSMASKKRPFRSKAVLDQLENSDIKSEPLAELSDNDSWGNSSSDT</sequence>
<accession>A0ABN9BI48</accession>
<feature type="transmembrane region" description="Helical" evidence="2">
    <location>
        <begin position="56"/>
        <end position="74"/>
    </location>
</feature>
<keyword evidence="2" id="KW-1133">Transmembrane helix</keyword>
<proteinExistence type="predicted"/>
<evidence type="ECO:0000256" key="1">
    <source>
        <dbReference type="SAM" id="MobiDB-lite"/>
    </source>
</evidence>
<comment type="caution">
    <text evidence="3">The sequence shown here is derived from an EMBL/GenBank/DDBJ whole genome shotgun (WGS) entry which is preliminary data.</text>
</comment>
<dbReference type="EMBL" id="CATNWA010004226">
    <property type="protein sequence ID" value="CAI9547319.1"/>
    <property type="molecule type" value="Genomic_DNA"/>
</dbReference>
<evidence type="ECO:0000256" key="2">
    <source>
        <dbReference type="SAM" id="Phobius"/>
    </source>
</evidence>
<organism evidence="3 4">
    <name type="scientific">Staurois parvus</name>
    <dbReference type="NCBI Taxonomy" id="386267"/>
    <lineage>
        <taxon>Eukaryota</taxon>
        <taxon>Metazoa</taxon>
        <taxon>Chordata</taxon>
        <taxon>Craniata</taxon>
        <taxon>Vertebrata</taxon>
        <taxon>Euteleostomi</taxon>
        <taxon>Amphibia</taxon>
        <taxon>Batrachia</taxon>
        <taxon>Anura</taxon>
        <taxon>Neobatrachia</taxon>
        <taxon>Ranoidea</taxon>
        <taxon>Ranidae</taxon>
        <taxon>Staurois</taxon>
    </lineage>
</organism>
<feature type="non-terminal residue" evidence="3">
    <location>
        <position position="120"/>
    </location>
</feature>
<keyword evidence="2" id="KW-0812">Transmembrane</keyword>
<dbReference type="Proteomes" id="UP001162483">
    <property type="component" value="Unassembled WGS sequence"/>
</dbReference>
<gene>
    <name evidence="3" type="ORF">SPARVUS_LOCUS2965237</name>
</gene>
<feature type="compositionally biased region" description="Low complexity" evidence="1">
    <location>
        <begin position="110"/>
        <end position="120"/>
    </location>
</feature>